<gene>
    <name evidence="1" type="ORF">LC087_02000</name>
</gene>
<sequence>MFVSFLIGGLIFGYAGFSLYKHIKKSKQGQCAACPINENCAGGCHTSTVVKKD</sequence>
<keyword evidence="2" id="KW-1185">Reference proteome</keyword>
<evidence type="ECO:0000313" key="1">
    <source>
        <dbReference type="EMBL" id="WLR43016.1"/>
    </source>
</evidence>
<dbReference type="EMBL" id="CP129013">
    <property type="protein sequence ID" value="WLR43016.1"/>
    <property type="molecule type" value="Genomic_DNA"/>
</dbReference>
<reference evidence="1 2" key="1">
    <citation type="submission" date="2023-06" db="EMBL/GenBank/DDBJ databases">
        <title>Five Gram-positive bacteria isolated from mangrove sediments in Shenzhen, Guangdong, China.</title>
        <authorList>
            <person name="Yu S."/>
            <person name="Zheng W."/>
            <person name="Huang Y."/>
        </authorList>
    </citation>
    <scope>NUCLEOTIDE SEQUENCE [LARGE SCALE GENOMIC DNA]</scope>
    <source>
        <strain evidence="1 2">SaN35-3</strain>
    </source>
</reference>
<organism evidence="1 2">
    <name type="scientific">Bacillus carboniphilus</name>
    <dbReference type="NCBI Taxonomy" id="86663"/>
    <lineage>
        <taxon>Bacteria</taxon>
        <taxon>Bacillati</taxon>
        <taxon>Bacillota</taxon>
        <taxon>Bacilli</taxon>
        <taxon>Bacillales</taxon>
        <taxon>Bacillaceae</taxon>
        <taxon>Bacillus</taxon>
    </lineage>
</organism>
<dbReference type="Proteomes" id="UP001197974">
    <property type="component" value="Chromosome"/>
</dbReference>
<accession>A0ABY9JUD7</accession>
<name>A0ABY9JUD7_9BACI</name>
<dbReference type="RefSeq" id="WP_226538833.1">
    <property type="nucleotide sequence ID" value="NZ_CP129013.1"/>
</dbReference>
<evidence type="ECO:0000313" key="2">
    <source>
        <dbReference type="Proteomes" id="UP001197974"/>
    </source>
</evidence>
<dbReference type="Pfam" id="PF12669">
    <property type="entry name" value="FeoB_associated"/>
    <property type="match status" value="1"/>
</dbReference>
<protein>
    <submittedName>
        <fullName evidence="1">FeoB-associated Cys-rich membrane protein</fullName>
    </submittedName>
</protein>
<proteinExistence type="predicted"/>